<dbReference type="PANTHER" id="PTHR33964">
    <property type="entry name" value="RE45066P-RELATED"/>
    <property type="match status" value="1"/>
</dbReference>
<feature type="chain" id="PRO_5036385036" evidence="2">
    <location>
        <begin position="28"/>
        <end position="273"/>
    </location>
</feature>
<dbReference type="PANTHER" id="PTHR33964:SF1">
    <property type="entry name" value="RE45066P"/>
    <property type="match status" value="1"/>
</dbReference>
<reference evidence="4" key="1">
    <citation type="submission" date="2018-10" db="EMBL/GenBank/DDBJ databases">
        <title>Transcriptome assembly of Aceria tosichella (Wheat curl mite) Type 2.</title>
        <authorList>
            <person name="Scully E.D."/>
            <person name="Geib S.M."/>
            <person name="Palmer N.A."/>
            <person name="Gupta A.K."/>
            <person name="Sarath G."/>
            <person name="Tatineni S."/>
        </authorList>
    </citation>
    <scope>NUCLEOTIDE SEQUENCE</scope>
    <source>
        <strain evidence="4">LincolnNE</strain>
    </source>
</reference>
<evidence type="ECO:0000313" key="4">
    <source>
        <dbReference type="EMBL" id="MDE50974.1"/>
    </source>
</evidence>
<dbReference type="EMBL" id="GGYP01006203">
    <property type="protein sequence ID" value="MDE50974.1"/>
    <property type="molecule type" value="Transcribed_RNA"/>
</dbReference>
<name>A0A6G1SKD1_9ACAR</name>
<dbReference type="AlphaFoldDB" id="A0A6G1SKD1"/>
<feature type="compositionally biased region" description="Polar residues" evidence="1">
    <location>
        <begin position="28"/>
        <end position="40"/>
    </location>
</feature>
<sequence>MNTLSRVIVGAFVLLAIVSLASNVADAQQRQGRQRSNSPRNRQKGKDQCHGKEIDKCYEQLQALSKADRPADIIKTRDGLDKLCKSFDTVVECQKGYIKKCATPLQKELFDFFLESFTKTVEEFCNNPDTKQKFLVHSPCIVDKVFETNDYRNQCVDRFLAAVDHLNHTSRVTQDDRYDTVCCGFTQWQRCSKDRVGAACGKDAYDSFEQYILNTFGGFNGQICPEDVFSVNSQTCARALPPPGAKSRGKLSDNPLTQYISIYAGFLFGKAAN</sequence>
<dbReference type="EMBL" id="GGYP01004303">
    <property type="protein sequence ID" value="MDE49074.1"/>
    <property type="molecule type" value="Transcribed_RNA"/>
</dbReference>
<feature type="region of interest" description="Disordered" evidence="1">
    <location>
        <begin position="28"/>
        <end position="50"/>
    </location>
</feature>
<organism evidence="4">
    <name type="scientific">Aceria tosichella</name>
    <name type="common">wheat curl mite</name>
    <dbReference type="NCBI Taxonomy" id="561515"/>
    <lineage>
        <taxon>Eukaryota</taxon>
        <taxon>Metazoa</taxon>
        <taxon>Ecdysozoa</taxon>
        <taxon>Arthropoda</taxon>
        <taxon>Chelicerata</taxon>
        <taxon>Arachnida</taxon>
        <taxon>Acari</taxon>
        <taxon>Acariformes</taxon>
        <taxon>Trombidiformes</taxon>
        <taxon>Prostigmata</taxon>
        <taxon>Eupodina</taxon>
        <taxon>Eriophyoidea</taxon>
        <taxon>Eriophyidae</taxon>
        <taxon>Eriophyinae</taxon>
        <taxon>Aceriini</taxon>
        <taxon>Aceria</taxon>
    </lineage>
</organism>
<feature type="signal peptide" evidence="2">
    <location>
        <begin position="1"/>
        <end position="27"/>
    </location>
</feature>
<accession>A0A6G1SKD1</accession>
<evidence type="ECO:0000256" key="2">
    <source>
        <dbReference type="SAM" id="SignalP"/>
    </source>
</evidence>
<evidence type="ECO:0000256" key="1">
    <source>
        <dbReference type="SAM" id="MobiDB-lite"/>
    </source>
</evidence>
<evidence type="ECO:0000313" key="3">
    <source>
        <dbReference type="EMBL" id="MDE49074.1"/>
    </source>
</evidence>
<gene>
    <name evidence="3" type="ORF">g.16007</name>
    <name evidence="4" type="ORF">g.16008</name>
</gene>
<protein>
    <submittedName>
        <fullName evidence="4">Uncharacterized protein</fullName>
    </submittedName>
</protein>
<keyword evidence="2" id="KW-0732">Signal</keyword>
<proteinExistence type="predicted"/>